<keyword evidence="3" id="KW-1185">Reference proteome</keyword>
<proteinExistence type="predicted"/>
<name>A0ABP5XIQ0_9ACTN</name>
<evidence type="ECO:0000313" key="2">
    <source>
        <dbReference type="EMBL" id="GAA2457167.1"/>
    </source>
</evidence>
<gene>
    <name evidence="2" type="ORF">GCM10010405_46520</name>
</gene>
<dbReference type="Proteomes" id="UP001501638">
    <property type="component" value="Unassembled WGS sequence"/>
</dbReference>
<feature type="region of interest" description="Disordered" evidence="1">
    <location>
        <begin position="1"/>
        <end position="86"/>
    </location>
</feature>
<organism evidence="2 3">
    <name type="scientific">Streptomyces macrosporus</name>
    <dbReference type="NCBI Taxonomy" id="44032"/>
    <lineage>
        <taxon>Bacteria</taxon>
        <taxon>Bacillati</taxon>
        <taxon>Actinomycetota</taxon>
        <taxon>Actinomycetes</taxon>
        <taxon>Kitasatosporales</taxon>
        <taxon>Streptomycetaceae</taxon>
        <taxon>Streptomyces</taxon>
    </lineage>
</organism>
<evidence type="ECO:0000256" key="1">
    <source>
        <dbReference type="SAM" id="MobiDB-lite"/>
    </source>
</evidence>
<accession>A0ABP5XIQ0</accession>
<feature type="compositionally biased region" description="Polar residues" evidence="1">
    <location>
        <begin position="76"/>
        <end position="86"/>
    </location>
</feature>
<sequence>MPTLEQLLAETIPDGTFGGARPRPPQPRPSTPRGHCTACDKPYALTTEGLVRHHDRPRGTPCPGSRRLPSRPAYTPPSSGSTDTRA</sequence>
<evidence type="ECO:0008006" key="4">
    <source>
        <dbReference type="Google" id="ProtNLM"/>
    </source>
</evidence>
<dbReference type="EMBL" id="BAAASZ010000031">
    <property type="protein sequence ID" value="GAA2457167.1"/>
    <property type="molecule type" value="Genomic_DNA"/>
</dbReference>
<protein>
    <recommendedName>
        <fullName evidence="4">C2H2-type domain-containing protein</fullName>
    </recommendedName>
</protein>
<comment type="caution">
    <text evidence="2">The sequence shown here is derived from an EMBL/GenBank/DDBJ whole genome shotgun (WGS) entry which is preliminary data.</text>
</comment>
<evidence type="ECO:0000313" key="3">
    <source>
        <dbReference type="Proteomes" id="UP001501638"/>
    </source>
</evidence>
<reference evidence="3" key="1">
    <citation type="journal article" date="2019" name="Int. J. Syst. Evol. Microbiol.">
        <title>The Global Catalogue of Microorganisms (GCM) 10K type strain sequencing project: providing services to taxonomists for standard genome sequencing and annotation.</title>
        <authorList>
            <consortium name="The Broad Institute Genomics Platform"/>
            <consortium name="The Broad Institute Genome Sequencing Center for Infectious Disease"/>
            <person name="Wu L."/>
            <person name="Ma J."/>
        </authorList>
    </citation>
    <scope>NUCLEOTIDE SEQUENCE [LARGE SCALE GENOMIC DNA]</scope>
    <source>
        <strain evidence="3">JCM 6305</strain>
    </source>
</reference>